<evidence type="ECO:0000256" key="7">
    <source>
        <dbReference type="ARBA" id="ARBA00038093"/>
    </source>
</evidence>
<gene>
    <name evidence="10" type="ORF">KA717_10350</name>
</gene>
<organism evidence="10">
    <name type="scientific">Woronichinia naegeliana WA131</name>
    <dbReference type="NCBI Taxonomy" id="2824559"/>
    <lineage>
        <taxon>Bacteria</taxon>
        <taxon>Bacillati</taxon>
        <taxon>Cyanobacteriota</taxon>
        <taxon>Cyanophyceae</taxon>
        <taxon>Synechococcales</taxon>
        <taxon>Coelosphaeriaceae</taxon>
        <taxon>Woronichinia</taxon>
    </lineage>
</organism>
<name>A0A977L2U6_9CYAN</name>
<keyword evidence="8" id="KW-0812">Transmembrane</keyword>
<proteinExistence type="inferred from homology"/>
<comment type="similarity">
    <text evidence="7">Belongs to the PINc/VapC protein family.</text>
</comment>
<dbReference type="Gene3D" id="3.40.50.1010">
    <property type="entry name" value="5'-nuclease"/>
    <property type="match status" value="1"/>
</dbReference>
<keyword evidence="5" id="KW-0378">Hydrolase</keyword>
<keyword evidence="3" id="KW-0540">Nuclease</keyword>
<keyword evidence="4" id="KW-0479">Metal-binding</keyword>
<keyword evidence="8" id="KW-1133">Transmembrane helix</keyword>
<dbReference type="GO" id="GO:0004518">
    <property type="term" value="F:nuclease activity"/>
    <property type="evidence" value="ECO:0007669"/>
    <property type="project" value="UniProtKB-KW"/>
</dbReference>
<dbReference type="Proteomes" id="UP001065613">
    <property type="component" value="Chromosome"/>
</dbReference>
<keyword evidence="2" id="KW-1277">Toxin-antitoxin system</keyword>
<dbReference type="PANTHER" id="PTHR33653">
    <property type="entry name" value="RIBONUCLEASE VAPC2"/>
    <property type="match status" value="1"/>
</dbReference>
<dbReference type="GO" id="GO:0046872">
    <property type="term" value="F:metal ion binding"/>
    <property type="evidence" value="ECO:0007669"/>
    <property type="project" value="UniProtKB-KW"/>
</dbReference>
<dbReference type="CDD" id="cd18741">
    <property type="entry name" value="PIN_VapC4-5_FitB-like"/>
    <property type="match status" value="1"/>
</dbReference>
<evidence type="ECO:0000256" key="1">
    <source>
        <dbReference type="ARBA" id="ARBA00001946"/>
    </source>
</evidence>
<dbReference type="KEGG" id="wna:KA717_10350"/>
<comment type="cofactor">
    <cofactor evidence="1">
        <name>Mg(2+)</name>
        <dbReference type="ChEBI" id="CHEBI:18420"/>
    </cofactor>
</comment>
<dbReference type="GO" id="GO:0016787">
    <property type="term" value="F:hydrolase activity"/>
    <property type="evidence" value="ECO:0007669"/>
    <property type="project" value="UniProtKB-KW"/>
</dbReference>
<evidence type="ECO:0000256" key="4">
    <source>
        <dbReference type="ARBA" id="ARBA00022723"/>
    </source>
</evidence>
<evidence type="ECO:0000256" key="5">
    <source>
        <dbReference type="ARBA" id="ARBA00022801"/>
    </source>
</evidence>
<dbReference type="PANTHER" id="PTHR33653:SF1">
    <property type="entry name" value="RIBONUCLEASE VAPC2"/>
    <property type="match status" value="1"/>
</dbReference>
<keyword evidence="8" id="KW-0472">Membrane</keyword>
<evidence type="ECO:0000256" key="8">
    <source>
        <dbReference type="SAM" id="Phobius"/>
    </source>
</evidence>
<feature type="transmembrane region" description="Helical" evidence="8">
    <location>
        <begin position="97"/>
        <end position="116"/>
    </location>
</feature>
<protein>
    <submittedName>
        <fullName evidence="10">Type II toxin-antitoxin system VapC family toxin</fullName>
    </submittedName>
</protein>
<reference evidence="10" key="1">
    <citation type="submission" date="2021-04" db="EMBL/GenBank/DDBJ databases">
        <title>Genome sequence of Woronichinia naegeliana from Washington state freshwater lake bloom.</title>
        <authorList>
            <person name="Dreher T.W."/>
        </authorList>
    </citation>
    <scope>NUCLEOTIDE SEQUENCE</scope>
    <source>
        <strain evidence="10">WA131</strain>
    </source>
</reference>
<dbReference type="Pfam" id="PF01850">
    <property type="entry name" value="PIN"/>
    <property type="match status" value="1"/>
</dbReference>
<dbReference type="InterPro" id="IPR029060">
    <property type="entry name" value="PIN-like_dom_sf"/>
</dbReference>
<evidence type="ECO:0000259" key="9">
    <source>
        <dbReference type="Pfam" id="PF01850"/>
    </source>
</evidence>
<dbReference type="AlphaFoldDB" id="A0A977L2U6"/>
<dbReference type="EMBL" id="CP073041">
    <property type="protein sequence ID" value="UXE63030.1"/>
    <property type="molecule type" value="Genomic_DNA"/>
</dbReference>
<dbReference type="SUPFAM" id="SSF88723">
    <property type="entry name" value="PIN domain-like"/>
    <property type="match status" value="1"/>
</dbReference>
<accession>A0A977L2U6</accession>
<feature type="domain" description="PIN" evidence="9">
    <location>
        <begin position="12"/>
        <end position="121"/>
    </location>
</feature>
<evidence type="ECO:0000256" key="2">
    <source>
        <dbReference type="ARBA" id="ARBA00022649"/>
    </source>
</evidence>
<keyword evidence="6" id="KW-0460">Magnesium</keyword>
<evidence type="ECO:0000256" key="6">
    <source>
        <dbReference type="ARBA" id="ARBA00022842"/>
    </source>
</evidence>
<evidence type="ECO:0000313" key="10">
    <source>
        <dbReference type="EMBL" id="UXE63030.1"/>
    </source>
</evidence>
<sequence length="139" mass="15632">MSGQNLMASSTIVDTDIIIDVGRGIPEAVNCMQELKSTSRLAISIVTQMELIVGCANKSELRTLEKFLQQFDVVTIDPPISDKAVDLLRLYRLSHCLLIADGLIAATAIIWNYPFISKNQRDYRFIQNLNLLPYPYKKA</sequence>
<evidence type="ECO:0000256" key="3">
    <source>
        <dbReference type="ARBA" id="ARBA00022722"/>
    </source>
</evidence>
<dbReference type="InterPro" id="IPR050556">
    <property type="entry name" value="Type_II_TA_system_RNase"/>
</dbReference>
<dbReference type="InterPro" id="IPR002716">
    <property type="entry name" value="PIN_dom"/>
</dbReference>